<feature type="transmembrane region" description="Helical" evidence="1">
    <location>
        <begin position="15"/>
        <end position="32"/>
    </location>
</feature>
<name>A0A7Y7ISK9_9PROT</name>
<feature type="transmembrane region" description="Helical" evidence="1">
    <location>
        <begin position="329"/>
        <end position="349"/>
    </location>
</feature>
<evidence type="ECO:0000256" key="1">
    <source>
        <dbReference type="SAM" id="Phobius"/>
    </source>
</evidence>
<feature type="transmembrane region" description="Helical" evidence="1">
    <location>
        <begin position="126"/>
        <end position="144"/>
    </location>
</feature>
<feature type="transmembrane region" description="Helical" evidence="1">
    <location>
        <begin position="273"/>
        <end position="293"/>
    </location>
</feature>
<feature type="transmembrane region" description="Helical" evidence="1">
    <location>
        <begin position="188"/>
        <end position="209"/>
    </location>
</feature>
<keyword evidence="1" id="KW-0472">Membrane</keyword>
<feature type="transmembrane region" description="Helical" evidence="1">
    <location>
        <begin position="39"/>
        <end position="59"/>
    </location>
</feature>
<feature type="transmembrane region" description="Helical" evidence="1">
    <location>
        <begin position="95"/>
        <end position="114"/>
    </location>
</feature>
<feature type="transmembrane region" description="Helical" evidence="1">
    <location>
        <begin position="156"/>
        <end position="176"/>
    </location>
</feature>
<reference evidence="2 3" key="1">
    <citation type="submission" date="2020-06" db="EMBL/GenBank/DDBJ databases">
        <title>Description of novel acetic acid bacteria.</title>
        <authorList>
            <person name="Sombolestani A."/>
        </authorList>
    </citation>
    <scope>NUCLEOTIDE SEQUENCE [LARGE SCALE GENOMIC DNA]</scope>
    <source>
        <strain evidence="2 3">LMG 31431</strain>
    </source>
</reference>
<dbReference type="GO" id="GO:0016020">
    <property type="term" value="C:membrane"/>
    <property type="evidence" value="ECO:0007669"/>
    <property type="project" value="InterPro"/>
</dbReference>
<comment type="caution">
    <text evidence="2">The sequence shown here is derived from an EMBL/GenBank/DDBJ whole genome shotgun (WGS) entry which is preliminary data.</text>
</comment>
<organism evidence="2 3">
    <name type="scientific">Nguyenibacter vanlangensis</name>
    <dbReference type="NCBI Taxonomy" id="1216886"/>
    <lineage>
        <taxon>Bacteria</taxon>
        <taxon>Pseudomonadati</taxon>
        <taxon>Pseudomonadota</taxon>
        <taxon>Alphaproteobacteria</taxon>
        <taxon>Acetobacterales</taxon>
        <taxon>Acetobacteraceae</taxon>
        <taxon>Nguyenibacter</taxon>
    </lineage>
</organism>
<feature type="transmembrane region" description="Helical" evidence="1">
    <location>
        <begin position="216"/>
        <end position="239"/>
    </location>
</feature>
<dbReference type="InterPro" id="IPR007820">
    <property type="entry name" value="AbrB_fam"/>
</dbReference>
<dbReference type="GO" id="GO:0010468">
    <property type="term" value="P:regulation of gene expression"/>
    <property type="evidence" value="ECO:0007669"/>
    <property type="project" value="InterPro"/>
</dbReference>
<dbReference type="Proteomes" id="UP000534870">
    <property type="component" value="Unassembled WGS sequence"/>
</dbReference>
<dbReference type="PIRSF" id="PIRSF038991">
    <property type="entry name" value="Protein_AbrB"/>
    <property type="match status" value="1"/>
</dbReference>
<feature type="transmembrane region" description="Helical" evidence="1">
    <location>
        <begin position="65"/>
        <end position="83"/>
    </location>
</feature>
<sequence length="374" mass="38185">MSDVGSGFMAMCRLLPRWVVLVAGSMVLAELFRRAGLPASALLGPMICAIVAGVTGQELRFPGPIFPLALGVIGCLIATSLPLSVLASILDKGPVFFAGVLAVVLVSAAAGFALARTGVLPGTTALWGASPGAATAMTIMSASYGADMRLVAFMQYLRVIFVSGSAAAATRFFAAAPATPGPIPVSAAGGDAGAIAGTLLTVAVSSFLARKWRIPAGALMVPLVVSAALQDTGLLTIVLPGWVRVPAYAALGWGIGLRFTPGIVRHALRASPWVVLSTSLIIAASGAVAWLLVLCGQTDPLSAWLSCSPGGEDTIAIIASTTPGVDMSFVMAMQTVRFVLVLFTGPGLARWLGRWIPSASAPDSRPLFSKDNAA</sequence>
<protein>
    <submittedName>
        <fullName evidence="2">AbrB family transcriptional regulator</fullName>
    </submittedName>
</protein>
<accession>A0A7Y7ISK9</accession>
<dbReference type="EMBL" id="JABXXP010000001">
    <property type="protein sequence ID" value="NVN09561.1"/>
    <property type="molecule type" value="Genomic_DNA"/>
</dbReference>
<feature type="transmembrane region" description="Helical" evidence="1">
    <location>
        <begin position="245"/>
        <end position="261"/>
    </location>
</feature>
<dbReference type="PANTHER" id="PTHR38457">
    <property type="entry name" value="REGULATOR ABRB-RELATED"/>
    <property type="match status" value="1"/>
</dbReference>
<proteinExistence type="predicted"/>
<keyword evidence="1" id="KW-0812">Transmembrane</keyword>
<dbReference type="AlphaFoldDB" id="A0A7Y7ISK9"/>
<evidence type="ECO:0000313" key="3">
    <source>
        <dbReference type="Proteomes" id="UP000534870"/>
    </source>
</evidence>
<dbReference type="RefSeq" id="WP_176638362.1">
    <property type="nucleotide sequence ID" value="NZ_JABXXP010000001.1"/>
</dbReference>
<evidence type="ECO:0000313" key="2">
    <source>
        <dbReference type="EMBL" id="NVN09561.1"/>
    </source>
</evidence>
<dbReference type="Pfam" id="PF05145">
    <property type="entry name" value="AbrB"/>
    <property type="match status" value="1"/>
</dbReference>
<keyword evidence="1" id="KW-1133">Transmembrane helix</keyword>
<dbReference type="PANTHER" id="PTHR38457:SF1">
    <property type="entry name" value="REGULATOR ABRB-RELATED"/>
    <property type="match status" value="1"/>
</dbReference>
<dbReference type="InterPro" id="IPR017516">
    <property type="entry name" value="AbrB_dup"/>
</dbReference>
<gene>
    <name evidence="2" type="ORF">HUK84_00045</name>
</gene>
<dbReference type="NCBIfam" id="TIGR03082">
    <property type="entry name" value="Gneg_AbrB_dup"/>
    <property type="match status" value="2"/>
</dbReference>